<dbReference type="eggNOG" id="ENOG50337UX">
    <property type="taxonomic scope" value="Bacteria"/>
</dbReference>
<organism evidence="1 2">
    <name type="scientific">Schleiferilactobacillus shenzhenensis LY-73</name>
    <dbReference type="NCBI Taxonomy" id="1231336"/>
    <lineage>
        <taxon>Bacteria</taxon>
        <taxon>Bacillati</taxon>
        <taxon>Bacillota</taxon>
        <taxon>Bacilli</taxon>
        <taxon>Lactobacillales</taxon>
        <taxon>Lactobacillaceae</taxon>
        <taxon>Schleiferilactobacillus</taxon>
    </lineage>
</organism>
<dbReference type="EMBL" id="KI271602">
    <property type="protein sequence ID" value="ERL64223.1"/>
    <property type="molecule type" value="Genomic_DNA"/>
</dbReference>
<dbReference type="HOGENOM" id="CLU_135501_1_0_9"/>
<dbReference type="Gene3D" id="3.30.530.20">
    <property type="match status" value="1"/>
</dbReference>
<dbReference type="RefSeq" id="WP_022530514.1">
    <property type="nucleotide sequence ID" value="NZ_KI271602.1"/>
</dbReference>
<name>U4TQN8_9LACO</name>
<accession>U4TQN8</accession>
<dbReference type="Proteomes" id="UP000030647">
    <property type="component" value="Unassembled WGS sequence"/>
</dbReference>
<evidence type="ECO:0000313" key="1">
    <source>
        <dbReference type="EMBL" id="ERL64223.1"/>
    </source>
</evidence>
<dbReference type="STRING" id="1231336.L248_1501"/>
<protein>
    <recommendedName>
        <fullName evidence="3">DUF3284 domain-containing protein</fullName>
    </recommendedName>
</protein>
<evidence type="ECO:0000313" key="2">
    <source>
        <dbReference type="Proteomes" id="UP000030647"/>
    </source>
</evidence>
<gene>
    <name evidence="1" type="ORF">L248_1501</name>
</gene>
<dbReference type="InterPro" id="IPR021701">
    <property type="entry name" value="DUF3284"/>
</dbReference>
<sequence>MEIKETLNVPVKYLWHNILKSVLYDARKETGKPLTETQLTGLKYTKTFSNHQQATLQILTVEPEQEYAYTTTTARNAYTVRYVLTPAGDGKTTVVYTEKIDSKGGLQKANDFITSILLGWQRKRGFKKMLKQMEETYQQA</sequence>
<reference evidence="2" key="1">
    <citation type="journal article" date="2013" name="Genome Announc.">
        <title>Whole-Genome Sequencing of Lactobacillus shenzhenensis Strain LY-73T.</title>
        <authorList>
            <person name="Lin Z."/>
            <person name="Liu Z."/>
            <person name="Yang R."/>
            <person name="Zou Y."/>
            <person name="Wan D."/>
            <person name="Chen J."/>
            <person name="Guo M."/>
            <person name="Zhao J."/>
            <person name="Fang C."/>
            <person name="Yang R."/>
            <person name="Liu F."/>
        </authorList>
    </citation>
    <scope>NUCLEOTIDE SEQUENCE [LARGE SCALE GENOMIC DNA]</scope>
    <source>
        <strain evidence="2">LY-73</strain>
    </source>
</reference>
<dbReference type="Pfam" id="PF11687">
    <property type="entry name" value="DUF3284"/>
    <property type="match status" value="1"/>
</dbReference>
<evidence type="ECO:0008006" key="3">
    <source>
        <dbReference type="Google" id="ProtNLM"/>
    </source>
</evidence>
<keyword evidence="2" id="KW-1185">Reference proteome</keyword>
<dbReference type="AlphaFoldDB" id="U4TQN8"/>
<dbReference type="SUPFAM" id="SSF55961">
    <property type="entry name" value="Bet v1-like"/>
    <property type="match status" value="1"/>
</dbReference>
<dbReference type="CDD" id="cd07812">
    <property type="entry name" value="SRPBCC"/>
    <property type="match status" value="1"/>
</dbReference>
<dbReference type="InterPro" id="IPR023393">
    <property type="entry name" value="START-like_dom_sf"/>
</dbReference>
<proteinExistence type="predicted"/>